<dbReference type="Pfam" id="PF09848">
    <property type="entry name" value="SLFN-g3_helicase"/>
    <property type="match status" value="1"/>
</dbReference>
<accession>A0ABR7QFI1</accession>
<evidence type="ECO:0000313" key="2">
    <source>
        <dbReference type="EMBL" id="MBC8757312.1"/>
    </source>
</evidence>
<dbReference type="EMBL" id="JACGWS010000018">
    <property type="protein sequence ID" value="MBC8757312.1"/>
    <property type="molecule type" value="Genomic_DNA"/>
</dbReference>
<sequence length="505" mass="59048">MKKVNLLSLIDSFQHLEEDIRNQYFTFLGLNFDNLEYSCLQTLVNKIQQECANIDIFDNYFIGYTIPQIGKEFDLLRFGQNTLVNIELKSESSDEKVHEQLLKNKYYLSFINKDAYFFSYVLDRDSLFCLDEADNLIEVDFKKLANFLIKQDLLDINDINDFFNPTDYLVSPFNSTGKFISNEYFLTNRQNQIKREVITKVDNNEVSLISISGKPGTGKSLLVYDIAKEFAKNGKTVLIIHCGKLNRGHFELNHSINWSIVAIKVVSNIDINQYDLVVVDEVQRIRGSSFDYILDKLKRSINKSYIFSHDGEQCLHRDEINRNIPQKIEGISDVNHYKFQLKSKIRTNKEVAQFIRVLFDINKKFEKLSTDNIIIKYFKNLDTSKVYMEFLSRNGWKIINYTPSLYNRDHHDDNQIPNEDKTHDIIGQEFDDVVALIDSSFYYNTDGFLTTRGISTYYHSPKMLYQILSRARKRLNIIIVNNPSMMNRCLSILGTSMRTELKNKP</sequence>
<dbReference type="CDD" id="cd00009">
    <property type="entry name" value="AAA"/>
    <property type="match status" value="1"/>
</dbReference>
<evidence type="ECO:0000313" key="3">
    <source>
        <dbReference type="Proteomes" id="UP000619238"/>
    </source>
</evidence>
<feature type="domain" description="Schlafen group 3-like DNA/RNA helicase" evidence="1">
    <location>
        <begin position="208"/>
        <end position="383"/>
    </location>
</feature>
<gene>
    <name evidence="2" type="ORF">H2O64_21765</name>
</gene>
<dbReference type="InterPro" id="IPR027417">
    <property type="entry name" value="P-loop_NTPase"/>
</dbReference>
<dbReference type="Proteomes" id="UP000619238">
    <property type="component" value="Unassembled WGS sequence"/>
</dbReference>
<proteinExistence type="predicted"/>
<dbReference type="RefSeq" id="WP_187564355.1">
    <property type="nucleotide sequence ID" value="NZ_JACGWS010000018.1"/>
</dbReference>
<dbReference type="Gene3D" id="3.40.50.300">
    <property type="entry name" value="P-loop containing nucleotide triphosphate hydrolases"/>
    <property type="match status" value="1"/>
</dbReference>
<dbReference type="InterPro" id="IPR018647">
    <property type="entry name" value="SLFN_3-like_DNA/RNA_helicase"/>
</dbReference>
<protein>
    <submittedName>
        <fullName evidence="2">DUF2075 domain-containing protein</fullName>
    </submittedName>
</protein>
<keyword evidence="3" id="KW-1185">Reference proteome</keyword>
<name>A0ABR7QFI1_9FLAO</name>
<dbReference type="SUPFAM" id="SSF52540">
    <property type="entry name" value="P-loop containing nucleoside triphosphate hydrolases"/>
    <property type="match status" value="1"/>
</dbReference>
<reference evidence="2 3" key="1">
    <citation type="submission" date="2020-07" db="EMBL/GenBank/DDBJ databases">
        <title>Description of Kordia aestuariivivens sp. nov., isolated from a tidal flat.</title>
        <authorList>
            <person name="Park S."/>
            <person name="Yoon J.-H."/>
        </authorList>
    </citation>
    <scope>NUCLEOTIDE SEQUENCE [LARGE SCALE GENOMIC DNA]</scope>
    <source>
        <strain evidence="2 3">YSTF-M3</strain>
    </source>
</reference>
<evidence type="ECO:0000259" key="1">
    <source>
        <dbReference type="Pfam" id="PF09848"/>
    </source>
</evidence>
<comment type="caution">
    <text evidence="2">The sequence shown here is derived from an EMBL/GenBank/DDBJ whole genome shotgun (WGS) entry which is preliminary data.</text>
</comment>
<organism evidence="2 3">
    <name type="scientific">Kordia aestuariivivens</name>
    <dbReference type="NCBI Taxonomy" id="2759037"/>
    <lineage>
        <taxon>Bacteria</taxon>
        <taxon>Pseudomonadati</taxon>
        <taxon>Bacteroidota</taxon>
        <taxon>Flavobacteriia</taxon>
        <taxon>Flavobacteriales</taxon>
        <taxon>Flavobacteriaceae</taxon>
        <taxon>Kordia</taxon>
    </lineage>
</organism>